<name>A0A940N1U9_9PROT</name>
<dbReference type="EMBL" id="JAGIZA010000006">
    <property type="protein sequence ID" value="MBP0493685.1"/>
    <property type="molecule type" value="Genomic_DNA"/>
</dbReference>
<dbReference type="Gene3D" id="2.60.120.10">
    <property type="entry name" value="Jelly Rolls"/>
    <property type="match status" value="1"/>
</dbReference>
<dbReference type="InterPro" id="IPR011051">
    <property type="entry name" value="RmlC_Cupin_sf"/>
</dbReference>
<evidence type="ECO:0000313" key="2">
    <source>
        <dbReference type="Proteomes" id="UP000677537"/>
    </source>
</evidence>
<gene>
    <name evidence="1" type="ORF">J5Y10_12940</name>
</gene>
<dbReference type="Proteomes" id="UP000677537">
    <property type="component" value="Unassembled WGS sequence"/>
</dbReference>
<keyword evidence="2" id="KW-1185">Reference proteome</keyword>
<protein>
    <recommendedName>
        <fullName evidence="3">Cupin</fullName>
    </recommendedName>
</protein>
<reference evidence="1" key="1">
    <citation type="submission" date="2021-03" db="EMBL/GenBank/DDBJ databases">
        <authorList>
            <person name="So Y."/>
        </authorList>
    </citation>
    <scope>NUCLEOTIDE SEQUENCE</scope>
    <source>
        <strain evidence="1">SG15</strain>
    </source>
</reference>
<organism evidence="1 2">
    <name type="scientific">Roseomonas indoligenes</name>
    <dbReference type="NCBI Taxonomy" id="2820811"/>
    <lineage>
        <taxon>Bacteria</taxon>
        <taxon>Pseudomonadati</taxon>
        <taxon>Pseudomonadota</taxon>
        <taxon>Alphaproteobacteria</taxon>
        <taxon>Acetobacterales</taxon>
        <taxon>Roseomonadaceae</taxon>
        <taxon>Roseomonas</taxon>
    </lineage>
</organism>
<dbReference type="SUPFAM" id="SSF51182">
    <property type="entry name" value="RmlC-like cupins"/>
    <property type="match status" value="1"/>
</dbReference>
<comment type="caution">
    <text evidence="1">The sequence shown here is derived from an EMBL/GenBank/DDBJ whole genome shotgun (WGS) entry which is preliminary data.</text>
</comment>
<proteinExistence type="predicted"/>
<accession>A0A940N1U9</accession>
<evidence type="ECO:0000313" key="1">
    <source>
        <dbReference type="EMBL" id="MBP0493685.1"/>
    </source>
</evidence>
<sequence>MKGSLRIDFEDGPADLNARDFLAMPTGLRHDPVAGEECWVLLIEPASTRHTGDEVTPLTRSREEQVG</sequence>
<evidence type="ECO:0008006" key="3">
    <source>
        <dbReference type="Google" id="ProtNLM"/>
    </source>
</evidence>
<dbReference type="RefSeq" id="WP_209374122.1">
    <property type="nucleotide sequence ID" value="NZ_JAGIZA010000006.1"/>
</dbReference>
<dbReference type="InterPro" id="IPR014710">
    <property type="entry name" value="RmlC-like_jellyroll"/>
</dbReference>
<dbReference type="AlphaFoldDB" id="A0A940N1U9"/>